<reference evidence="2 3" key="1">
    <citation type="submission" date="2019-03" db="EMBL/GenBank/DDBJ databases">
        <title>Comparative insights into the high quality Complete genome sequence of highly metal resistant Cupriavidus metallidurans strain BS1 isolated from a gold-copper mine.</title>
        <authorList>
            <person name="Mazhar H.S."/>
            <person name="Rensing C."/>
        </authorList>
    </citation>
    <scope>NUCLEOTIDE SEQUENCE [LARGE SCALE GENOMIC DNA]</scope>
    <source>
        <strain evidence="2 3">BS1</strain>
    </source>
</reference>
<name>A0A482IJ40_9BURK</name>
<organism evidence="2 3">
    <name type="scientific">Cupriavidus metallidurans</name>
    <dbReference type="NCBI Taxonomy" id="119219"/>
    <lineage>
        <taxon>Bacteria</taxon>
        <taxon>Pseudomonadati</taxon>
        <taxon>Pseudomonadota</taxon>
        <taxon>Betaproteobacteria</taxon>
        <taxon>Burkholderiales</taxon>
        <taxon>Burkholderiaceae</taxon>
        <taxon>Cupriavidus</taxon>
    </lineage>
</organism>
<dbReference type="PANTHER" id="PTHR21028">
    <property type="entry name" value="SI:CH211-156B7.4"/>
    <property type="match status" value="1"/>
</dbReference>
<dbReference type="Proteomes" id="UP000253772">
    <property type="component" value="Chromosome c1"/>
</dbReference>
<dbReference type="Gene3D" id="2.40.320.10">
    <property type="entry name" value="Hypothetical Protein Pfu-838710-001"/>
    <property type="match status" value="1"/>
</dbReference>
<evidence type="ECO:0000313" key="2">
    <source>
        <dbReference type="EMBL" id="QBP08758.1"/>
    </source>
</evidence>
<dbReference type="PROSITE" id="PS51707">
    <property type="entry name" value="CYTH"/>
    <property type="match status" value="1"/>
</dbReference>
<gene>
    <name evidence="2" type="ORF">DDF84_002850</name>
</gene>
<proteinExistence type="predicted"/>
<feature type="domain" description="CYTH" evidence="1">
    <location>
        <begin position="2"/>
        <end position="169"/>
    </location>
</feature>
<evidence type="ECO:0000313" key="3">
    <source>
        <dbReference type="Proteomes" id="UP000253772"/>
    </source>
</evidence>
<dbReference type="AlphaFoldDB" id="A0A482IJ40"/>
<dbReference type="InterPro" id="IPR033469">
    <property type="entry name" value="CYTH-like_dom_sf"/>
</dbReference>
<accession>A0A482IJ40</accession>
<dbReference type="SUPFAM" id="SSF55154">
    <property type="entry name" value="CYTH-like phosphatases"/>
    <property type="match status" value="1"/>
</dbReference>
<evidence type="ECO:0000259" key="1">
    <source>
        <dbReference type="PROSITE" id="PS51707"/>
    </source>
</evidence>
<dbReference type="CDD" id="cd07890">
    <property type="entry name" value="CYTH-like_AC_IV-like"/>
    <property type="match status" value="1"/>
</dbReference>
<dbReference type="InterPro" id="IPR008173">
    <property type="entry name" value="Adenylyl_cyclase_CyaB"/>
</dbReference>
<dbReference type="InterPro" id="IPR023577">
    <property type="entry name" value="CYTH_domain"/>
</dbReference>
<dbReference type="EMBL" id="CP037900">
    <property type="protein sequence ID" value="QBP08758.1"/>
    <property type="molecule type" value="Genomic_DNA"/>
</dbReference>
<dbReference type="Pfam" id="PF01928">
    <property type="entry name" value="CYTH"/>
    <property type="match status" value="1"/>
</dbReference>
<sequence length="179" mass="19347">MARNIEIKARIASVEALMPRAAAVADHGPELIEQDDTFFPCPNGRLKLRAFSADQGQLIFYSRPDQTGPKESFYILSPTASPDTLRAALVSAHGERGRVRKVRTLFLVGRTRVHLDRVEGLGDFLELEVVLREGEPAEAGVAEAHGLMARLGVSHDALIEGAYVDLLTADQATCAGRGA</sequence>
<dbReference type="RefSeq" id="WP_017511725.1">
    <property type="nucleotide sequence ID" value="NZ_CP037900.1"/>
</dbReference>
<dbReference type="SMART" id="SM01118">
    <property type="entry name" value="CYTH"/>
    <property type="match status" value="1"/>
</dbReference>
<dbReference type="PANTHER" id="PTHR21028:SF2">
    <property type="entry name" value="CYTH DOMAIN-CONTAINING PROTEIN"/>
    <property type="match status" value="1"/>
</dbReference>
<protein>
    <submittedName>
        <fullName evidence="2">CYTH domain-containing protein</fullName>
    </submittedName>
</protein>
<dbReference type="OrthoDB" id="271656at2"/>